<evidence type="ECO:0000313" key="3">
    <source>
        <dbReference type="Proteomes" id="UP001328107"/>
    </source>
</evidence>
<accession>A0AAN5IAF0</accession>
<protein>
    <submittedName>
        <fullName evidence="2">Uncharacterized protein</fullName>
    </submittedName>
</protein>
<organism evidence="2 3">
    <name type="scientific">Pristionchus mayeri</name>
    <dbReference type="NCBI Taxonomy" id="1317129"/>
    <lineage>
        <taxon>Eukaryota</taxon>
        <taxon>Metazoa</taxon>
        <taxon>Ecdysozoa</taxon>
        <taxon>Nematoda</taxon>
        <taxon>Chromadorea</taxon>
        <taxon>Rhabditida</taxon>
        <taxon>Rhabditina</taxon>
        <taxon>Diplogasteromorpha</taxon>
        <taxon>Diplogasteroidea</taxon>
        <taxon>Neodiplogasteridae</taxon>
        <taxon>Pristionchus</taxon>
    </lineage>
</organism>
<dbReference type="EMBL" id="BTRK01000006">
    <property type="protein sequence ID" value="GMR58693.1"/>
    <property type="molecule type" value="Genomic_DNA"/>
</dbReference>
<dbReference type="AlphaFoldDB" id="A0AAN5IAF0"/>
<evidence type="ECO:0000256" key="1">
    <source>
        <dbReference type="SAM" id="MobiDB-lite"/>
    </source>
</evidence>
<gene>
    <name evidence="2" type="ORF">PMAYCL1PPCAC_28888</name>
</gene>
<name>A0AAN5IAF0_9BILA</name>
<comment type="caution">
    <text evidence="2">The sequence shown here is derived from an EMBL/GenBank/DDBJ whole genome shotgun (WGS) entry which is preliminary data.</text>
</comment>
<sequence>MKSVEGNGRTEEGIELWITPYGGSQRMRSTPYSATGEKEDSDQIPSRLLDVFDYSLPLRNPKTHLSHTNLRSFPLFIVSCLI</sequence>
<evidence type="ECO:0000313" key="2">
    <source>
        <dbReference type="EMBL" id="GMR58693.1"/>
    </source>
</evidence>
<reference evidence="3" key="1">
    <citation type="submission" date="2022-10" db="EMBL/GenBank/DDBJ databases">
        <title>Genome assembly of Pristionchus species.</title>
        <authorList>
            <person name="Yoshida K."/>
            <person name="Sommer R.J."/>
        </authorList>
    </citation>
    <scope>NUCLEOTIDE SEQUENCE [LARGE SCALE GENOMIC DNA]</scope>
    <source>
        <strain evidence="3">RS5460</strain>
    </source>
</reference>
<feature type="region of interest" description="Disordered" evidence="1">
    <location>
        <begin position="20"/>
        <end position="41"/>
    </location>
</feature>
<dbReference type="Proteomes" id="UP001328107">
    <property type="component" value="Unassembled WGS sequence"/>
</dbReference>
<keyword evidence="3" id="KW-1185">Reference proteome</keyword>
<proteinExistence type="predicted"/>